<dbReference type="PANTHER" id="PTHR31906">
    <property type="entry name" value="PLASTID-LIPID-ASSOCIATED PROTEIN 4, CHLOROPLASTIC-RELATED"/>
    <property type="match status" value="1"/>
</dbReference>
<protein>
    <recommendedName>
        <fullName evidence="3">Plastid lipid-associated protein/fibrillin conserved domain-containing protein</fullName>
    </recommendedName>
</protein>
<feature type="domain" description="Plastid lipid-associated protein/fibrillin conserved" evidence="3">
    <location>
        <begin position="23"/>
        <end position="177"/>
    </location>
</feature>
<evidence type="ECO:0000256" key="2">
    <source>
        <dbReference type="ARBA" id="ARBA00022640"/>
    </source>
</evidence>
<dbReference type="InterPro" id="IPR006843">
    <property type="entry name" value="PAP/fibrillin_dom"/>
</dbReference>
<dbReference type="EMBL" id="JAFCMP010000053">
    <property type="protein sequence ID" value="KAG5189318.1"/>
    <property type="molecule type" value="Genomic_DNA"/>
</dbReference>
<comment type="subcellular location">
    <subcellularLocation>
        <location evidence="1">Plastid</location>
    </subcellularLocation>
</comment>
<comment type="caution">
    <text evidence="4">The sequence shown here is derived from an EMBL/GenBank/DDBJ whole genome shotgun (WGS) entry which is preliminary data.</text>
</comment>
<sequence length="207" mass="22349">MAMGADVSSKADVKSDLLSQIDLESSAAKRIEVNELILKLEPLNPTDAPAQSTQLNGVWEFLYTGGISPGMLAIQMISKIARNFAAIVDLKSVTLTIRRDQPRVEAAVTASLLGREGTVKVRTRLRAESDARLTETYEEAEIAGMTIPIPAALQLKRTLFITYLDDDIVIARDNSGSPDLLVRKAKDFSNNVGVPSYTDSDLSPGSG</sequence>
<evidence type="ECO:0000313" key="5">
    <source>
        <dbReference type="Proteomes" id="UP000664859"/>
    </source>
</evidence>
<organism evidence="4 5">
    <name type="scientific">Tribonema minus</name>
    <dbReference type="NCBI Taxonomy" id="303371"/>
    <lineage>
        <taxon>Eukaryota</taxon>
        <taxon>Sar</taxon>
        <taxon>Stramenopiles</taxon>
        <taxon>Ochrophyta</taxon>
        <taxon>PX clade</taxon>
        <taxon>Xanthophyceae</taxon>
        <taxon>Tribonematales</taxon>
        <taxon>Tribonemataceae</taxon>
        <taxon>Tribonema</taxon>
    </lineage>
</organism>
<accession>A0A835ZI15</accession>
<dbReference type="Pfam" id="PF04755">
    <property type="entry name" value="PAP_fibrillin"/>
    <property type="match status" value="1"/>
</dbReference>
<dbReference type="AlphaFoldDB" id="A0A835ZI15"/>
<dbReference type="OrthoDB" id="2015720at2759"/>
<dbReference type="InterPro" id="IPR039633">
    <property type="entry name" value="PAP"/>
</dbReference>
<keyword evidence="5" id="KW-1185">Reference proteome</keyword>
<evidence type="ECO:0000259" key="3">
    <source>
        <dbReference type="Pfam" id="PF04755"/>
    </source>
</evidence>
<name>A0A835ZI15_9STRA</name>
<proteinExistence type="predicted"/>
<keyword evidence="2" id="KW-0934">Plastid</keyword>
<evidence type="ECO:0000313" key="4">
    <source>
        <dbReference type="EMBL" id="KAG5189318.1"/>
    </source>
</evidence>
<evidence type="ECO:0000256" key="1">
    <source>
        <dbReference type="ARBA" id="ARBA00004474"/>
    </source>
</evidence>
<reference evidence="4" key="1">
    <citation type="submission" date="2021-02" db="EMBL/GenBank/DDBJ databases">
        <title>First Annotated Genome of the Yellow-green Alga Tribonema minus.</title>
        <authorList>
            <person name="Mahan K.M."/>
        </authorList>
    </citation>
    <scope>NUCLEOTIDE SEQUENCE</scope>
    <source>
        <strain evidence="4">UTEX B ZZ1240</strain>
    </source>
</reference>
<dbReference type="Proteomes" id="UP000664859">
    <property type="component" value="Unassembled WGS sequence"/>
</dbReference>
<dbReference type="GO" id="GO:0009536">
    <property type="term" value="C:plastid"/>
    <property type="evidence" value="ECO:0007669"/>
    <property type="project" value="UniProtKB-SubCell"/>
</dbReference>
<gene>
    <name evidence="4" type="ORF">JKP88DRAFT_260048</name>
</gene>